<gene>
    <name evidence="2" type="ORF">IFO69_15085</name>
</gene>
<dbReference type="SMART" id="SM00710">
    <property type="entry name" value="PbH1"/>
    <property type="match status" value="8"/>
</dbReference>
<feature type="domain" description="Right handed beta helix" evidence="1">
    <location>
        <begin position="407"/>
        <end position="567"/>
    </location>
</feature>
<evidence type="ECO:0000259" key="1">
    <source>
        <dbReference type="Pfam" id="PF13229"/>
    </source>
</evidence>
<dbReference type="InterPro" id="IPR012334">
    <property type="entry name" value="Pectin_lyas_fold"/>
</dbReference>
<dbReference type="Pfam" id="PF13229">
    <property type="entry name" value="Beta_helix"/>
    <property type="match status" value="1"/>
</dbReference>
<protein>
    <submittedName>
        <fullName evidence="2">Right-handed parallel beta-helix repeat-containing protein</fullName>
    </submittedName>
</protein>
<organism evidence="2 3">
    <name type="scientific">Echinicola arenosa</name>
    <dbReference type="NCBI Taxonomy" id="2774144"/>
    <lineage>
        <taxon>Bacteria</taxon>
        <taxon>Pseudomonadati</taxon>
        <taxon>Bacteroidota</taxon>
        <taxon>Cytophagia</taxon>
        <taxon>Cytophagales</taxon>
        <taxon>Cyclobacteriaceae</taxon>
        <taxon>Echinicola</taxon>
    </lineage>
</organism>
<sequence>MKLNIKIVIALLLCVANSKIIFGKDFYVSVNGDDKNTGSFEKPFKSLEGARNAIRFLRNKGEVNEDIAVYFREGIYIFRRSVEFDIRDSGDEHKVLFSNYENEKVEFVGARELFFEKKDMKLWQTHIAASSGEPSYFEQLFVNNGNVYRAKSPNGDELYRVDKVVQKVINQGNSRIPLSANISIFHDESLFSEKDSIKAHEPPLIVLFHKWDNTKRYLTEGKIESGELLFQGKGMKPWNKFDDHSRFYVENFFSALDSPGEWFLSQDNVLYYIPRKEDLNGGSKFYIPTTDKLIYIKGDCKSKRLVQNITFEGIEFKMTGYKMPDTGNDPFQAAANIDAVVTVDCAENILFNRCLFSKLSLGALWFRTSVVKSEVKNCLFENIGATAVKIGNISVTNTNDPGNIISNKNIISNNIIRNVGELFPSATGISIFHSSDNIIQKNEISNLKYTGISVGWVWGYKDSKARGNKVIGNYIHNINGKYLSDLGGVYTLGTSEGTVISNNVIHDVESREYGGWGLYADEGSSYITFKNNIVYNCFAGFHQHYGKENIVENNIFALNKKYQLKITRIEPHNSLTFKSNIIYSNGVDFFEGNWSKAKIKSDNNLYWDTIESNLLFGDDDFENWKSKGRDTNSLVEYIKVSYNEEKFLKINNKRLLNKIGFKTIDTRNIGVDSSNKWKTN</sequence>
<dbReference type="InterPro" id="IPR011050">
    <property type="entry name" value="Pectin_lyase_fold/virulence"/>
</dbReference>
<dbReference type="PANTHER" id="PTHR36453">
    <property type="entry name" value="SECRETED PROTEIN-RELATED"/>
    <property type="match status" value="1"/>
</dbReference>
<dbReference type="Gene3D" id="2.160.20.10">
    <property type="entry name" value="Single-stranded right-handed beta-helix, Pectin lyase-like"/>
    <property type="match status" value="2"/>
</dbReference>
<dbReference type="EMBL" id="JACYTQ010000005">
    <property type="protein sequence ID" value="MBD8490080.1"/>
    <property type="molecule type" value="Genomic_DNA"/>
</dbReference>
<accession>A0ABR9AMP3</accession>
<comment type="caution">
    <text evidence="2">The sequence shown here is derived from an EMBL/GenBank/DDBJ whole genome shotgun (WGS) entry which is preliminary data.</text>
</comment>
<dbReference type="InterPro" id="IPR039448">
    <property type="entry name" value="Beta_helix"/>
</dbReference>
<name>A0ABR9AMP3_9BACT</name>
<dbReference type="RefSeq" id="WP_192010961.1">
    <property type="nucleotide sequence ID" value="NZ_JACYTQ010000005.1"/>
</dbReference>
<keyword evidence="3" id="KW-1185">Reference proteome</keyword>
<evidence type="ECO:0000313" key="2">
    <source>
        <dbReference type="EMBL" id="MBD8490080.1"/>
    </source>
</evidence>
<dbReference type="Proteomes" id="UP000647133">
    <property type="component" value="Unassembled WGS sequence"/>
</dbReference>
<proteinExistence type="predicted"/>
<dbReference type="InterPro" id="IPR006626">
    <property type="entry name" value="PbH1"/>
</dbReference>
<dbReference type="PANTHER" id="PTHR36453:SF1">
    <property type="entry name" value="RIGHT HANDED BETA HELIX DOMAIN-CONTAINING PROTEIN"/>
    <property type="match status" value="1"/>
</dbReference>
<dbReference type="SUPFAM" id="SSF51126">
    <property type="entry name" value="Pectin lyase-like"/>
    <property type="match status" value="2"/>
</dbReference>
<reference evidence="2 3" key="1">
    <citation type="submission" date="2020-09" db="EMBL/GenBank/DDBJ databases">
        <title>Echinicola sp. CAU 1574 isolated from sand of Sido Beach.</title>
        <authorList>
            <person name="Kim W."/>
        </authorList>
    </citation>
    <scope>NUCLEOTIDE SEQUENCE [LARGE SCALE GENOMIC DNA]</scope>
    <source>
        <strain evidence="2 3">CAU 1574</strain>
    </source>
</reference>
<evidence type="ECO:0000313" key="3">
    <source>
        <dbReference type="Proteomes" id="UP000647133"/>
    </source>
</evidence>